<reference evidence="2 3" key="1">
    <citation type="submission" date="2022-01" db="EMBL/GenBank/DDBJ databases">
        <title>A chromosome-scale genome assembly of the false clownfish, Amphiprion ocellaris.</title>
        <authorList>
            <person name="Ryu T."/>
        </authorList>
    </citation>
    <scope>NUCLEOTIDE SEQUENCE [LARGE SCALE GENOMIC DNA]</scope>
</reference>
<reference evidence="2" key="2">
    <citation type="submission" date="2025-08" db="UniProtKB">
        <authorList>
            <consortium name="Ensembl"/>
        </authorList>
    </citation>
    <scope>IDENTIFICATION</scope>
</reference>
<evidence type="ECO:0000313" key="2">
    <source>
        <dbReference type="Ensembl" id="ENSAOCP00000007434.2"/>
    </source>
</evidence>
<keyword evidence="3" id="KW-1185">Reference proteome</keyword>
<dbReference type="GeneTree" id="ENSGT00940000179344"/>
<dbReference type="Ensembl" id="ENSAOCT00000002826.2">
    <property type="protein sequence ID" value="ENSAOCP00000007434.2"/>
    <property type="gene ID" value="ENSAOCG00000011227.2"/>
</dbReference>
<evidence type="ECO:0000256" key="1">
    <source>
        <dbReference type="SAM" id="SignalP"/>
    </source>
</evidence>
<name>A0A3Q1B3V7_AMPOC</name>
<dbReference type="Proteomes" id="UP001501940">
    <property type="component" value="Chromosome 9"/>
</dbReference>
<proteinExistence type="predicted"/>
<protein>
    <submittedName>
        <fullName evidence="2">Uncharacterized protein</fullName>
    </submittedName>
</protein>
<feature type="signal peptide" evidence="1">
    <location>
        <begin position="1"/>
        <end position="23"/>
    </location>
</feature>
<organism evidence="2 3">
    <name type="scientific">Amphiprion ocellaris</name>
    <name type="common">Clown anemonefish</name>
    <dbReference type="NCBI Taxonomy" id="80972"/>
    <lineage>
        <taxon>Eukaryota</taxon>
        <taxon>Metazoa</taxon>
        <taxon>Chordata</taxon>
        <taxon>Craniata</taxon>
        <taxon>Vertebrata</taxon>
        <taxon>Euteleostomi</taxon>
        <taxon>Actinopterygii</taxon>
        <taxon>Neopterygii</taxon>
        <taxon>Teleostei</taxon>
        <taxon>Neoteleostei</taxon>
        <taxon>Acanthomorphata</taxon>
        <taxon>Ovalentaria</taxon>
        <taxon>Pomacentridae</taxon>
        <taxon>Amphiprion</taxon>
    </lineage>
</organism>
<evidence type="ECO:0000313" key="3">
    <source>
        <dbReference type="Proteomes" id="UP001501940"/>
    </source>
</evidence>
<accession>A0A3Q1B3V7</accession>
<dbReference type="AlphaFoldDB" id="A0A3Q1B3V7"/>
<feature type="chain" id="PRO_5043714013" evidence="1">
    <location>
        <begin position="24"/>
        <end position="108"/>
    </location>
</feature>
<keyword evidence="1" id="KW-0732">Signal</keyword>
<reference evidence="2" key="3">
    <citation type="submission" date="2025-09" db="UniProtKB">
        <authorList>
            <consortium name="Ensembl"/>
        </authorList>
    </citation>
    <scope>IDENTIFICATION</scope>
</reference>
<sequence length="108" mass="12221">MLKTFSVAVAVVLSFIFIQESSAVPVMKVSIDLNCHELVSFGNPSAAHKVKFAESGKVYEVIYEGLHSDLKYKPYCYPTRDGVFCRVTCRLEFSTIKSDLDKYFFAFT</sequence>